<dbReference type="InterPro" id="IPR007712">
    <property type="entry name" value="RelE/ParE_toxin"/>
</dbReference>
<proteinExistence type="inferred from homology"/>
<dbReference type="InterPro" id="IPR051803">
    <property type="entry name" value="TA_system_RelE-like_toxin"/>
</dbReference>
<dbReference type="InterPro" id="IPR035093">
    <property type="entry name" value="RelE/ParE_toxin_dom_sf"/>
</dbReference>
<dbReference type="PANTHER" id="PTHR33755">
    <property type="entry name" value="TOXIN PARE1-RELATED"/>
    <property type="match status" value="1"/>
</dbReference>
<dbReference type="RefSeq" id="WP_092040583.1">
    <property type="nucleotide sequence ID" value="NZ_FOTK01000010.1"/>
</dbReference>
<dbReference type="STRING" id="582667.SAMN05192568_1010102"/>
<dbReference type="Pfam" id="PF05016">
    <property type="entry name" value="ParE_toxin"/>
    <property type="match status" value="1"/>
</dbReference>
<dbReference type="EMBL" id="FOTK01000010">
    <property type="protein sequence ID" value="SFL77663.1"/>
    <property type="molecule type" value="Genomic_DNA"/>
</dbReference>
<protein>
    <submittedName>
        <fullName evidence="3">Plasmid stabilization system protein ParE</fullName>
    </submittedName>
</protein>
<evidence type="ECO:0000256" key="2">
    <source>
        <dbReference type="ARBA" id="ARBA00022649"/>
    </source>
</evidence>
<accession>A0A1I4KGD0</accession>
<reference evidence="4" key="1">
    <citation type="submission" date="2016-10" db="EMBL/GenBank/DDBJ databases">
        <authorList>
            <person name="Varghese N."/>
            <person name="Submissions S."/>
        </authorList>
    </citation>
    <scope>NUCLEOTIDE SEQUENCE [LARGE SCALE GENOMIC DNA]</scope>
    <source>
        <strain evidence="4">BL36</strain>
    </source>
</reference>
<comment type="similarity">
    <text evidence="1">Belongs to the RelE toxin family.</text>
</comment>
<dbReference type="OrthoDB" id="595470at2"/>
<keyword evidence="4" id="KW-1185">Reference proteome</keyword>
<keyword evidence="2" id="KW-1277">Toxin-antitoxin system</keyword>
<dbReference type="PANTHER" id="PTHR33755:SF6">
    <property type="entry name" value="PLASMID STABILIZATION SYSTEM PROTEIN"/>
    <property type="match status" value="1"/>
</dbReference>
<dbReference type="AlphaFoldDB" id="A0A1I4KGD0"/>
<gene>
    <name evidence="3" type="ORF">SAMN05192568_1010102</name>
</gene>
<sequence length="102" mass="11868">MPPAKTSYRIEWRPKAREDLRAIIRYIGQDDPAKARAFAQALHDKTLPLARHPNLGRPGRPGLPDAVRELIAHRNYIVFYRVRSEARIVEILRVKHRAQRTP</sequence>
<dbReference type="SUPFAM" id="SSF143011">
    <property type="entry name" value="RelE-like"/>
    <property type="match status" value="1"/>
</dbReference>
<organism evidence="3 4">
    <name type="scientific">Methylobacterium pseudosasicola</name>
    <dbReference type="NCBI Taxonomy" id="582667"/>
    <lineage>
        <taxon>Bacteria</taxon>
        <taxon>Pseudomonadati</taxon>
        <taxon>Pseudomonadota</taxon>
        <taxon>Alphaproteobacteria</taxon>
        <taxon>Hyphomicrobiales</taxon>
        <taxon>Methylobacteriaceae</taxon>
        <taxon>Methylobacterium</taxon>
    </lineage>
</organism>
<evidence type="ECO:0000313" key="4">
    <source>
        <dbReference type="Proteomes" id="UP000199048"/>
    </source>
</evidence>
<evidence type="ECO:0000256" key="1">
    <source>
        <dbReference type="ARBA" id="ARBA00006226"/>
    </source>
</evidence>
<name>A0A1I4KGD0_9HYPH</name>
<dbReference type="Gene3D" id="3.30.2310.20">
    <property type="entry name" value="RelE-like"/>
    <property type="match status" value="1"/>
</dbReference>
<dbReference type="Proteomes" id="UP000199048">
    <property type="component" value="Unassembled WGS sequence"/>
</dbReference>
<evidence type="ECO:0000313" key="3">
    <source>
        <dbReference type="EMBL" id="SFL77663.1"/>
    </source>
</evidence>